<comment type="caution">
    <text evidence="2">The sequence shown here is derived from an EMBL/GenBank/DDBJ whole genome shotgun (WGS) entry which is preliminary data.</text>
</comment>
<evidence type="ECO:0000256" key="1">
    <source>
        <dbReference type="SAM" id="SignalP"/>
    </source>
</evidence>
<accession>A0ABU2NVT5</accession>
<reference evidence="3" key="1">
    <citation type="submission" date="2023-07" db="EMBL/GenBank/DDBJ databases">
        <title>30 novel species of actinomycetes from the DSMZ collection.</title>
        <authorList>
            <person name="Nouioui I."/>
        </authorList>
    </citation>
    <scope>NUCLEOTIDE SEQUENCE [LARGE SCALE GENOMIC DNA]</scope>
    <source>
        <strain evidence="3">DSM 42041</strain>
    </source>
</reference>
<gene>
    <name evidence="2" type="ORF">RM572_17915</name>
</gene>
<organism evidence="2 3">
    <name type="scientific">Streptomyces hazeniae</name>
    <dbReference type="NCBI Taxonomy" id="3075538"/>
    <lineage>
        <taxon>Bacteria</taxon>
        <taxon>Bacillati</taxon>
        <taxon>Actinomycetota</taxon>
        <taxon>Actinomycetes</taxon>
        <taxon>Kitasatosporales</taxon>
        <taxon>Streptomycetaceae</taxon>
        <taxon>Streptomyces</taxon>
    </lineage>
</organism>
<dbReference type="Proteomes" id="UP001183414">
    <property type="component" value="Unassembled WGS sequence"/>
</dbReference>
<name>A0ABU2NVT5_9ACTN</name>
<evidence type="ECO:0000313" key="3">
    <source>
        <dbReference type="Proteomes" id="UP001183414"/>
    </source>
</evidence>
<dbReference type="EMBL" id="JAVREQ010000016">
    <property type="protein sequence ID" value="MDT0380632.1"/>
    <property type="molecule type" value="Genomic_DNA"/>
</dbReference>
<feature type="chain" id="PRO_5046274506" description="Lipoprotein" evidence="1">
    <location>
        <begin position="28"/>
        <end position="157"/>
    </location>
</feature>
<feature type="signal peptide" evidence="1">
    <location>
        <begin position="1"/>
        <end position="27"/>
    </location>
</feature>
<keyword evidence="3" id="KW-1185">Reference proteome</keyword>
<dbReference type="PROSITE" id="PS51257">
    <property type="entry name" value="PROKAR_LIPOPROTEIN"/>
    <property type="match status" value="1"/>
</dbReference>
<keyword evidence="1" id="KW-0732">Signal</keyword>
<sequence>MTRTSLAFRRSGAVALLLLAATGCSLGLSLPTEPVTADQAVGRWKAADCKASLDVARDGVVWFANFPYKDVWSDDDRVHRMSGEGTWTLDEDLDGSPTFDFKVDRGTRPLQFAVRDDDGELVMLHLVGDPDNWDERCVFTRRGDLPAGDGTGDGPVR</sequence>
<dbReference type="RefSeq" id="WP_311674369.1">
    <property type="nucleotide sequence ID" value="NZ_JAVREQ010000016.1"/>
</dbReference>
<protein>
    <recommendedName>
        <fullName evidence="4">Lipoprotein</fullName>
    </recommendedName>
</protein>
<evidence type="ECO:0008006" key="4">
    <source>
        <dbReference type="Google" id="ProtNLM"/>
    </source>
</evidence>
<evidence type="ECO:0000313" key="2">
    <source>
        <dbReference type="EMBL" id="MDT0380632.1"/>
    </source>
</evidence>
<proteinExistence type="predicted"/>